<protein>
    <submittedName>
        <fullName evidence="1">Uncharacterized protein</fullName>
    </submittedName>
</protein>
<evidence type="ECO:0000313" key="1">
    <source>
        <dbReference type="EMBL" id="CAB4263851.1"/>
    </source>
</evidence>
<accession>A0A6J5TIT8</accession>
<dbReference type="EMBL" id="CAEKDK010000001">
    <property type="protein sequence ID" value="CAB4263851.1"/>
    <property type="molecule type" value="Genomic_DNA"/>
</dbReference>
<organism evidence="1 2">
    <name type="scientific">Prunus armeniaca</name>
    <name type="common">Apricot</name>
    <name type="synonym">Armeniaca vulgaris</name>
    <dbReference type="NCBI Taxonomy" id="36596"/>
    <lineage>
        <taxon>Eukaryota</taxon>
        <taxon>Viridiplantae</taxon>
        <taxon>Streptophyta</taxon>
        <taxon>Embryophyta</taxon>
        <taxon>Tracheophyta</taxon>
        <taxon>Spermatophyta</taxon>
        <taxon>Magnoliopsida</taxon>
        <taxon>eudicotyledons</taxon>
        <taxon>Gunneridae</taxon>
        <taxon>Pentapetalae</taxon>
        <taxon>rosids</taxon>
        <taxon>fabids</taxon>
        <taxon>Rosales</taxon>
        <taxon>Rosaceae</taxon>
        <taxon>Amygdaloideae</taxon>
        <taxon>Amygdaleae</taxon>
        <taxon>Prunus</taxon>
    </lineage>
</organism>
<name>A0A6J5TIT8_PRUAR</name>
<sequence>MWIYIYCGQPAMARATTPPAKRHWQLNIVVDSSFTNAVLWWLSSWFRIKSMGRSCLLRHRCVS</sequence>
<evidence type="ECO:0000313" key="2">
    <source>
        <dbReference type="Proteomes" id="UP000507222"/>
    </source>
</evidence>
<proteinExistence type="predicted"/>
<reference evidence="1 2" key="1">
    <citation type="submission" date="2020-05" db="EMBL/GenBank/DDBJ databases">
        <authorList>
            <person name="Campoy J."/>
            <person name="Schneeberger K."/>
            <person name="Spophaly S."/>
        </authorList>
    </citation>
    <scope>NUCLEOTIDE SEQUENCE [LARGE SCALE GENOMIC DNA]</scope>
    <source>
        <strain evidence="1">PruArmRojPasFocal</strain>
    </source>
</reference>
<gene>
    <name evidence="1" type="ORF">CURHAP_LOCUS5157</name>
</gene>
<dbReference type="Proteomes" id="UP000507222">
    <property type="component" value="Unassembled WGS sequence"/>
</dbReference>
<dbReference type="AlphaFoldDB" id="A0A6J5TIT8"/>